<evidence type="ECO:0000313" key="4">
    <source>
        <dbReference type="EMBL" id="HAN27645.1"/>
    </source>
</evidence>
<dbReference type="InterPro" id="IPR041614">
    <property type="entry name" value="DprA_WH"/>
</dbReference>
<dbReference type="NCBIfam" id="TIGR00732">
    <property type="entry name" value="dprA"/>
    <property type="match status" value="1"/>
</dbReference>
<comment type="similarity">
    <text evidence="1">Belongs to the DprA/Smf family.</text>
</comment>
<dbReference type="SUPFAM" id="SSF102405">
    <property type="entry name" value="MCP/YpsA-like"/>
    <property type="match status" value="1"/>
</dbReference>
<dbReference type="Gene3D" id="1.10.10.10">
    <property type="entry name" value="Winged helix-like DNA-binding domain superfamily/Winged helix DNA-binding domain"/>
    <property type="match status" value="1"/>
</dbReference>
<comment type="caution">
    <text evidence="4">The sequence shown here is derived from an EMBL/GenBank/DDBJ whole genome shotgun (WGS) entry which is preliminary data.</text>
</comment>
<reference evidence="4 5" key="1">
    <citation type="journal article" date="2018" name="Nat. Biotechnol.">
        <title>A standardized bacterial taxonomy based on genome phylogeny substantially revises the tree of life.</title>
        <authorList>
            <person name="Parks D.H."/>
            <person name="Chuvochina M."/>
            <person name="Waite D.W."/>
            <person name="Rinke C."/>
            <person name="Skarshewski A."/>
            <person name="Chaumeil P.A."/>
            <person name="Hugenholtz P."/>
        </authorList>
    </citation>
    <scope>NUCLEOTIDE SEQUENCE [LARGE SCALE GENOMIC DNA]</scope>
    <source>
        <strain evidence="4">UBA9158</strain>
    </source>
</reference>
<dbReference type="PANTHER" id="PTHR43022">
    <property type="entry name" value="PROTEIN SMF"/>
    <property type="match status" value="1"/>
</dbReference>
<evidence type="ECO:0000256" key="1">
    <source>
        <dbReference type="ARBA" id="ARBA00006525"/>
    </source>
</evidence>
<evidence type="ECO:0000313" key="5">
    <source>
        <dbReference type="Proteomes" id="UP000259273"/>
    </source>
</evidence>
<protein>
    <submittedName>
        <fullName evidence="4">DNA-protecting protein DprA</fullName>
    </submittedName>
</protein>
<organism evidence="4 5">
    <name type="scientific">Haliea salexigens</name>
    <dbReference type="NCBI Taxonomy" id="287487"/>
    <lineage>
        <taxon>Bacteria</taxon>
        <taxon>Pseudomonadati</taxon>
        <taxon>Pseudomonadota</taxon>
        <taxon>Gammaproteobacteria</taxon>
        <taxon>Cellvibrionales</taxon>
        <taxon>Halieaceae</taxon>
        <taxon>Haliea</taxon>
    </lineage>
</organism>
<proteinExistence type="inferred from homology"/>
<dbReference type="SUPFAM" id="SSF47781">
    <property type="entry name" value="RuvA domain 2-like"/>
    <property type="match status" value="1"/>
</dbReference>
<dbReference type="Pfam" id="PF17782">
    <property type="entry name" value="WHD_DprA"/>
    <property type="match status" value="1"/>
</dbReference>
<evidence type="ECO:0000259" key="2">
    <source>
        <dbReference type="Pfam" id="PF02481"/>
    </source>
</evidence>
<sequence>MDTDHAFLCLLLHSLPHVPRRQLRALLQHFGSPEALLQASPPELVAAGATPAAVQDLTLARRRGRHPQALVDVDQQHDRLRTLGARVLVLGQPGYPPLLATISDPPPFLYARGQLEALTMPQLAVVGSRKASAVGLRAATELAADAVAAGLAVTSGLALGIDAAAHRGALQARGASVAVMATGIEAVYPRRHAALASELLQTGCLVTEFAPLTPPLPGHFPARNRIISGLSLGVLVVEAALPSGSLITANTALEQGREVFALPWFPGHAGGRGCLHLLRDGAVLVQGIEDVVENLGPLFDARPSLSPTPPAVAPPSAPHWLLALMSAEGVDVDTLVAASGRPLSEVLSALSTLEAQGSVLREAGRYLRCQSGLATPGESR</sequence>
<dbReference type="Proteomes" id="UP000259273">
    <property type="component" value="Unassembled WGS sequence"/>
</dbReference>
<name>A0A3C1KLX4_9GAMM</name>
<dbReference type="GO" id="GO:0009294">
    <property type="term" value="P:DNA-mediated transformation"/>
    <property type="evidence" value="ECO:0007669"/>
    <property type="project" value="InterPro"/>
</dbReference>
<evidence type="ECO:0000259" key="3">
    <source>
        <dbReference type="Pfam" id="PF17782"/>
    </source>
</evidence>
<dbReference type="InterPro" id="IPR003488">
    <property type="entry name" value="DprA"/>
</dbReference>
<dbReference type="InterPro" id="IPR057666">
    <property type="entry name" value="DrpA_SLOG"/>
</dbReference>
<dbReference type="STRING" id="1121937.GCA_000423125_02159"/>
<dbReference type="AlphaFoldDB" id="A0A3C1KLX4"/>
<dbReference type="EMBL" id="DMND01000107">
    <property type="protein sequence ID" value="HAN27645.1"/>
    <property type="molecule type" value="Genomic_DNA"/>
</dbReference>
<dbReference type="InterPro" id="IPR036388">
    <property type="entry name" value="WH-like_DNA-bd_sf"/>
</dbReference>
<feature type="domain" description="DprA winged helix" evidence="3">
    <location>
        <begin position="307"/>
        <end position="364"/>
    </location>
</feature>
<dbReference type="Pfam" id="PF02481">
    <property type="entry name" value="DNA_processg_A"/>
    <property type="match status" value="1"/>
</dbReference>
<gene>
    <name evidence="4" type="primary">dprA</name>
    <name evidence="4" type="ORF">DCP75_07975</name>
</gene>
<dbReference type="Gene3D" id="3.40.50.450">
    <property type="match status" value="1"/>
</dbReference>
<accession>A0A3C1KLX4</accession>
<dbReference type="PANTHER" id="PTHR43022:SF1">
    <property type="entry name" value="PROTEIN SMF"/>
    <property type="match status" value="1"/>
</dbReference>
<feature type="domain" description="Smf/DprA SLOG" evidence="2">
    <location>
        <begin position="87"/>
        <end position="295"/>
    </location>
</feature>
<dbReference type="InterPro" id="IPR010994">
    <property type="entry name" value="RuvA_2-like"/>
</dbReference>